<name>X1BKP2_9ZZZZ</name>
<reference evidence="1" key="1">
    <citation type="journal article" date="2014" name="Front. Microbiol.">
        <title>High frequency of phylogenetically diverse reductive dehalogenase-homologous genes in deep subseafloor sedimentary metagenomes.</title>
        <authorList>
            <person name="Kawai M."/>
            <person name="Futagami T."/>
            <person name="Toyoda A."/>
            <person name="Takaki Y."/>
            <person name="Nishi S."/>
            <person name="Hori S."/>
            <person name="Arai W."/>
            <person name="Tsubouchi T."/>
            <person name="Morono Y."/>
            <person name="Uchiyama I."/>
            <person name="Ito T."/>
            <person name="Fujiyama A."/>
            <person name="Inagaki F."/>
            <person name="Takami H."/>
        </authorList>
    </citation>
    <scope>NUCLEOTIDE SEQUENCE</scope>
    <source>
        <strain evidence="1">Expedition CK06-06</strain>
    </source>
</reference>
<gene>
    <name evidence="1" type="ORF">S01H4_21683</name>
</gene>
<proteinExistence type="predicted"/>
<evidence type="ECO:0000313" key="1">
    <source>
        <dbReference type="EMBL" id="GAG81762.1"/>
    </source>
</evidence>
<organism evidence="1">
    <name type="scientific">marine sediment metagenome</name>
    <dbReference type="NCBI Taxonomy" id="412755"/>
    <lineage>
        <taxon>unclassified sequences</taxon>
        <taxon>metagenomes</taxon>
        <taxon>ecological metagenomes</taxon>
    </lineage>
</organism>
<accession>X1BKP2</accession>
<sequence length="129" mass="14824">MHDFHIESGEEAEKSYNNAEKSYNNAVNTIRELVANSADLSRFPYCRSGPDGQAVRSYLEVCKAARNKQEFLDHCIVKYTKDSCRLKSYTDNISLFLFSDVAMNLLSKNPDIENSFLYSVYAKIKEEKM</sequence>
<dbReference type="AlphaFoldDB" id="X1BKP2"/>
<feature type="non-terminal residue" evidence="1">
    <location>
        <position position="129"/>
    </location>
</feature>
<protein>
    <submittedName>
        <fullName evidence="1">Uncharacterized protein</fullName>
    </submittedName>
</protein>
<dbReference type="EMBL" id="BART01009848">
    <property type="protein sequence ID" value="GAG81762.1"/>
    <property type="molecule type" value="Genomic_DNA"/>
</dbReference>
<comment type="caution">
    <text evidence="1">The sequence shown here is derived from an EMBL/GenBank/DDBJ whole genome shotgun (WGS) entry which is preliminary data.</text>
</comment>